<reference evidence="1 2" key="2">
    <citation type="journal article" date="2016" name="Environ. Microbiol.">
        <title>The revisited genome of Pseudomonas putida KT2440 enlightens its value as a robust metabolic chassis.</title>
        <authorList>
            <person name="Belda E."/>
            <person name="van Heck R.G."/>
            <person name="Lopez-Sanchez M.J."/>
            <person name="Cruveiller S."/>
            <person name="Barbe V."/>
            <person name="Fraser C."/>
            <person name="Klenk H.P."/>
            <person name="Petersen J."/>
            <person name="Morgat A."/>
            <person name="Nikel P.I."/>
            <person name="Vallenet D."/>
            <person name="Rouy Z."/>
            <person name="Sekowska A."/>
            <person name="Martins Dos Santos V.A."/>
            <person name="de Lorenzo V."/>
            <person name="Danchin A."/>
            <person name="Medigue C."/>
        </authorList>
    </citation>
    <scope>NUCLEOTIDE SEQUENCE [LARGE SCALE GENOMIC DNA]</scope>
    <source>
        <strain evidence="2">ATCC 47054 / DSM 6125 / CFBP 8728 / NCIMB 11950 / KT2440</strain>
    </source>
</reference>
<dbReference type="InterPro" id="IPR005297">
    <property type="entry name" value="Lipoprotein_repeat"/>
</dbReference>
<dbReference type="EMBL" id="AE015451">
    <property type="protein sequence ID" value="AAN70884.1"/>
    <property type="molecule type" value="Genomic_DNA"/>
</dbReference>
<dbReference type="GO" id="GO:0043448">
    <property type="term" value="P:alkane catabolic process"/>
    <property type="evidence" value="ECO:0007669"/>
    <property type="project" value="TreeGrafter"/>
</dbReference>
<dbReference type="BioCyc" id="PPUT160488:G1G01-5675-MONOMER"/>
<sequence length="138" mass="15525">MAIRTHFPPETMVNPMTRHTLSWMALFTALALPGVALAHHAMEKDGMWVDHAGMTLYTFDKDAGGKSMCNGECAKNWPPLMVKKEDEAPKDKWTHVTRDDGSMQWAYDGKPLYTFIKDKKAGDMTGDGMKDVWHVAKP</sequence>
<dbReference type="STRING" id="160488.PP_5319"/>
<dbReference type="Pfam" id="PF03640">
    <property type="entry name" value="Lipoprotein_15"/>
    <property type="match status" value="2"/>
</dbReference>
<dbReference type="PIRSF" id="PIRSF029720">
    <property type="entry name" value="UCP029720"/>
    <property type="match status" value="1"/>
</dbReference>
<dbReference type="InterPro" id="IPR014558">
    <property type="entry name" value="UCP029720"/>
</dbReference>
<proteinExistence type="predicted"/>
<name>Q88C64_PSEPK</name>
<dbReference type="OrthoDB" id="9800666at2"/>
<dbReference type="AlphaFoldDB" id="Q88C64"/>
<evidence type="ECO:0008006" key="3">
    <source>
        <dbReference type="Google" id="ProtNLM"/>
    </source>
</evidence>
<dbReference type="eggNOG" id="COG4315">
    <property type="taxonomic scope" value="Bacteria"/>
</dbReference>
<dbReference type="PaxDb" id="160488-PP_5319"/>
<gene>
    <name evidence="1" type="ordered locus">PP_5319</name>
</gene>
<dbReference type="HOGENOM" id="CLU_053665_2_0_6"/>
<dbReference type="PANTHER" id="PTHR39335">
    <property type="entry name" value="BLL4220 PROTEIN"/>
    <property type="match status" value="1"/>
</dbReference>
<dbReference type="PANTHER" id="PTHR39335:SF1">
    <property type="entry name" value="BLL4220 PROTEIN"/>
    <property type="match status" value="1"/>
</dbReference>
<reference evidence="1 2" key="1">
    <citation type="journal article" date="2002" name="Environ. Microbiol.">
        <title>Complete genome sequence and comparative analysis of the metabolically versatile Pseudomonas putida KT2440.</title>
        <authorList>
            <person name="Nelson K.E."/>
            <person name="Weinel C."/>
            <person name="Paulsen I.T."/>
            <person name="Dodson R.J."/>
            <person name="Hilbert H."/>
            <person name="Martins dos Santos V.A."/>
            <person name="Fouts D.E."/>
            <person name="Gill S.R."/>
            <person name="Pop M."/>
            <person name="Holmes M."/>
            <person name="Brinkac L."/>
            <person name="Beanan M."/>
            <person name="DeBoy R.T."/>
            <person name="Daugherty S."/>
            <person name="Kolonay J."/>
            <person name="Madupu R."/>
            <person name="Nelson W."/>
            <person name="White O."/>
            <person name="Peterson J."/>
            <person name="Khouri H."/>
            <person name="Hance I."/>
            <person name="Chris Lee P."/>
            <person name="Holtzapple E."/>
            <person name="Scanlan D."/>
            <person name="Tran K."/>
            <person name="Moazzez A."/>
            <person name="Utterback T."/>
            <person name="Rizzo M."/>
            <person name="Lee K."/>
            <person name="Kosack D."/>
            <person name="Moestl D."/>
            <person name="Wedler H."/>
            <person name="Lauber J."/>
            <person name="Stjepandic D."/>
            <person name="Hoheisel J."/>
            <person name="Straetz M."/>
            <person name="Heim S."/>
            <person name="Kiewitz C."/>
            <person name="Eisen J.A."/>
            <person name="Timmis K.N."/>
            <person name="Dusterhoft A."/>
            <person name="Tummler B."/>
            <person name="Fraser C.M."/>
        </authorList>
    </citation>
    <scope>NUCLEOTIDE SEQUENCE [LARGE SCALE GENOMIC DNA]</scope>
    <source>
        <strain evidence="2">ATCC 47054 / DSM 6125 / CFBP 8728 / NCIMB 11950 / KT2440</strain>
    </source>
</reference>
<dbReference type="Proteomes" id="UP000000556">
    <property type="component" value="Chromosome"/>
</dbReference>
<dbReference type="KEGG" id="ppu:PP_5319"/>
<accession>Q88C64</accession>
<organism evidence="1 2">
    <name type="scientific">Pseudomonas putida (strain ATCC 47054 / DSM 6125 / CFBP 8728 / NCIMB 11950 / KT2440)</name>
    <dbReference type="NCBI Taxonomy" id="160488"/>
    <lineage>
        <taxon>Bacteria</taxon>
        <taxon>Pseudomonadati</taxon>
        <taxon>Pseudomonadota</taxon>
        <taxon>Gammaproteobacteria</taxon>
        <taxon>Pseudomonadales</taxon>
        <taxon>Pseudomonadaceae</taxon>
        <taxon>Pseudomonas</taxon>
    </lineage>
</organism>
<keyword evidence="2" id="KW-1185">Reference proteome</keyword>
<dbReference type="PATRIC" id="fig|160488.4.peg.5671"/>
<protein>
    <recommendedName>
        <fullName evidence="3">Lipoprotein</fullName>
    </recommendedName>
</protein>
<evidence type="ECO:0000313" key="1">
    <source>
        <dbReference type="EMBL" id="AAN70884.1"/>
    </source>
</evidence>
<evidence type="ECO:0000313" key="2">
    <source>
        <dbReference type="Proteomes" id="UP000000556"/>
    </source>
</evidence>
<dbReference type="PhylomeDB" id="Q88C64"/>